<gene>
    <name evidence="1" type="ORF">ILEXP_LOCUS8002</name>
</gene>
<evidence type="ECO:0000313" key="1">
    <source>
        <dbReference type="EMBL" id="CAK9140542.1"/>
    </source>
</evidence>
<evidence type="ECO:0000313" key="2">
    <source>
        <dbReference type="Proteomes" id="UP001642360"/>
    </source>
</evidence>
<organism evidence="1 2">
    <name type="scientific">Ilex paraguariensis</name>
    <name type="common">yerba mate</name>
    <dbReference type="NCBI Taxonomy" id="185542"/>
    <lineage>
        <taxon>Eukaryota</taxon>
        <taxon>Viridiplantae</taxon>
        <taxon>Streptophyta</taxon>
        <taxon>Embryophyta</taxon>
        <taxon>Tracheophyta</taxon>
        <taxon>Spermatophyta</taxon>
        <taxon>Magnoliopsida</taxon>
        <taxon>eudicotyledons</taxon>
        <taxon>Gunneridae</taxon>
        <taxon>Pentapetalae</taxon>
        <taxon>asterids</taxon>
        <taxon>campanulids</taxon>
        <taxon>Aquifoliales</taxon>
        <taxon>Aquifoliaceae</taxon>
        <taxon>Ilex</taxon>
    </lineage>
</organism>
<proteinExistence type="predicted"/>
<keyword evidence="2" id="KW-1185">Reference proteome</keyword>
<dbReference type="Proteomes" id="UP001642360">
    <property type="component" value="Unassembled WGS sequence"/>
</dbReference>
<sequence>MLLSRWDSEGLEERIGGEDGKTCSCTDIVESRKRGDGAGCERGCGGGVRRIIRRVGDFWEREKHFMAHGGVLKGHKLAVLCLAVGGGWCSVGRRTRVYVFGGERRLGSTRACLC</sequence>
<accession>A0ABC8R721</accession>
<reference evidence="1 2" key="1">
    <citation type="submission" date="2024-02" db="EMBL/GenBank/DDBJ databases">
        <authorList>
            <person name="Vignale AGUSTIN F."/>
            <person name="Sosa J E."/>
            <person name="Modenutti C."/>
        </authorList>
    </citation>
    <scope>NUCLEOTIDE SEQUENCE [LARGE SCALE GENOMIC DNA]</scope>
</reference>
<dbReference type="EMBL" id="CAUOFW020001056">
    <property type="protein sequence ID" value="CAK9140542.1"/>
    <property type="molecule type" value="Genomic_DNA"/>
</dbReference>
<dbReference type="AlphaFoldDB" id="A0ABC8R721"/>
<comment type="caution">
    <text evidence="1">The sequence shown here is derived from an EMBL/GenBank/DDBJ whole genome shotgun (WGS) entry which is preliminary data.</text>
</comment>
<protein>
    <submittedName>
        <fullName evidence="1">Uncharacterized protein</fullName>
    </submittedName>
</protein>
<name>A0ABC8R721_9AQUA</name>